<dbReference type="Pfam" id="PF03102">
    <property type="entry name" value="NeuB"/>
    <property type="match status" value="1"/>
</dbReference>
<evidence type="ECO:0000259" key="1">
    <source>
        <dbReference type="PROSITE" id="PS50844"/>
    </source>
</evidence>
<dbReference type="Gene3D" id="3.90.1210.10">
    <property type="entry name" value="Antifreeze-like/N-acetylneuraminic acid synthase C-terminal domain"/>
    <property type="match status" value="1"/>
</dbReference>
<dbReference type="Gene3D" id="3.20.20.70">
    <property type="entry name" value="Aldolase class I"/>
    <property type="match status" value="1"/>
</dbReference>
<dbReference type="KEGG" id="aeh:Mlg_2369"/>
<dbReference type="GO" id="GO:0047444">
    <property type="term" value="F:N-acylneuraminate-9-phosphate synthase activity"/>
    <property type="evidence" value="ECO:0007669"/>
    <property type="project" value="TreeGrafter"/>
</dbReference>
<dbReference type="PANTHER" id="PTHR42966:SF1">
    <property type="entry name" value="SIALIC ACID SYNTHASE"/>
    <property type="match status" value="1"/>
</dbReference>
<dbReference type="RefSeq" id="WP_011630102.1">
    <property type="nucleotide sequence ID" value="NC_008340.1"/>
</dbReference>
<proteinExistence type="predicted"/>
<dbReference type="eggNOG" id="COG2089">
    <property type="taxonomic scope" value="Bacteria"/>
</dbReference>
<keyword evidence="3" id="KW-1185">Reference proteome</keyword>
<gene>
    <name evidence="2" type="ordered locus">Mlg_2369</name>
</gene>
<keyword evidence="2" id="KW-0808">Transferase</keyword>
<feature type="domain" description="AFP-like" evidence="1">
    <location>
        <begin position="292"/>
        <end position="348"/>
    </location>
</feature>
<dbReference type="HOGENOM" id="CLU_040465_0_1_6"/>
<dbReference type="InterPro" id="IPR006190">
    <property type="entry name" value="SAF_AFP_Neu5Ac"/>
</dbReference>
<dbReference type="SMART" id="SM00858">
    <property type="entry name" value="SAF"/>
    <property type="match status" value="1"/>
</dbReference>
<name>Q0A628_ALKEH</name>
<dbReference type="CDD" id="cd11615">
    <property type="entry name" value="SAF_NeuB_like"/>
    <property type="match status" value="1"/>
</dbReference>
<dbReference type="EC" id="2.5.1.56" evidence="2"/>
<dbReference type="SUPFAM" id="SSF51569">
    <property type="entry name" value="Aldolase"/>
    <property type="match status" value="1"/>
</dbReference>
<dbReference type="Proteomes" id="UP000001962">
    <property type="component" value="Chromosome"/>
</dbReference>
<dbReference type="InterPro" id="IPR013132">
    <property type="entry name" value="PseI/NeuA/B-like_N"/>
</dbReference>
<dbReference type="EMBL" id="CP000453">
    <property type="protein sequence ID" value="ABI57709.1"/>
    <property type="molecule type" value="Genomic_DNA"/>
</dbReference>
<dbReference type="InterPro" id="IPR036732">
    <property type="entry name" value="AFP_Neu5c_C_sf"/>
</dbReference>
<dbReference type="InterPro" id="IPR013785">
    <property type="entry name" value="Aldolase_TIM"/>
</dbReference>
<dbReference type="PROSITE" id="PS50844">
    <property type="entry name" value="AFP_LIKE"/>
    <property type="match status" value="1"/>
</dbReference>
<dbReference type="GO" id="GO:0016051">
    <property type="term" value="P:carbohydrate biosynthetic process"/>
    <property type="evidence" value="ECO:0007669"/>
    <property type="project" value="InterPro"/>
</dbReference>
<dbReference type="InterPro" id="IPR013974">
    <property type="entry name" value="SAF"/>
</dbReference>
<protein>
    <submittedName>
        <fullName evidence="2">N-acetylneuraminate synthase</fullName>
        <ecNumber evidence="2">2.5.1.56</ecNumber>
    </submittedName>
</protein>
<sequence length="348" mass="37585">MTELHIDGRAIGPNHPPYVIAEAGVHHYDSLELARAYVLEARKAGADAIKFQTYTADELVTRWAPLYWTDARFETQHQVFSTKRGLSPTEYRSLFDYARELGITPLSTPFDPASVDLLDGLGMAAFKVASADITHRPLLQDIAGKGKPVLLSTGAASMAEVRSALEVLESEGVPVALLHCSLAYPTPVDQANLSRLGLLAEQFPGRVLGYSDHTPPRDSALPCPASVLLGARVIEKHFSLNRHLAGDDHYHSVDPDGLARLVRDCRDAWAMSRPAAEITAAEESARTQARRSVVAATDLPAGTTLAAGHLAYKRPGTGVPPTQAEDLIGRRLAVDLAHDELITPDKLA</sequence>
<dbReference type="InterPro" id="IPR057736">
    <property type="entry name" value="SAF_PseI/NeuA/NeuB"/>
</dbReference>
<dbReference type="AlphaFoldDB" id="Q0A628"/>
<dbReference type="InterPro" id="IPR051690">
    <property type="entry name" value="PseI-like"/>
</dbReference>
<reference evidence="3" key="1">
    <citation type="submission" date="2006-08" db="EMBL/GenBank/DDBJ databases">
        <title>Complete sequence of Alkalilimnicola ehrilichei MLHE-1.</title>
        <authorList>
            <person name="Copeland A."/>
            <person name="Lucas S."/>
            <person name="Lapidus A."/>
            <person name="Barry K."/>
            <person name="Detter J.C."/>
            <person name="Glavina del Rio T."/>
            <person name="Hammon N."/>
            <person name="Israni S."/>
            <person name="Dalin E."/>
            <person name="Tice H."/>
            <person name="Pitluck S."/>
            <person name="Sims D."/>
            <person name="Brettin T."/>
            <person name="Bruce D."/>
            <person name="Han C."/>
            <person name="Tapia R."/>
            <person name="Gilna P."/>
            <person name="Schmutz J."/>
            <person name="Larimer F."/>
            <person name="Land M."/>
            <person name="Hauser L."/>
            <person name="Kyrpides N."/>
            <person name="Mikhailova N."/>
            <person name="Oremland R.S."/>
            <person name="Hoeft S.E."/>
            <person name="Switzer-Blum J."/>
            <person name="Kulp T."/>
            <person name="King G."/>
            <person name="Tabita R."/>
            <person name="Witte B."/>
            <person name="Santini J.M."/>
            <person name="Basu P."/>
            <person name="Hollibaugh J.T."/>
            <person name="Xie G."/>
            <person name="Stolz J.F."/>
            <person name="Richardson P."/>
        </authorList>
    </citation>
    <scope>NUCLEOTIDE SEQUENCE [LARGE SCALE GENOMIC DNA]</scope>
    <source>
        <strain evidence="3">ATCC BAA-1101 / DSM 17681 / MLHE-1</strain>
    </source>
</reference>
<dbReference type="PANTHER" id="PTHR42966">
    <property type="entry name" value="N-ACETYLNEURAMINATE SYNTHASE"/>
    <property type="match status" value="1"/>
</dbReference>
<accession>Q0A628</accession>
<dbReference type="GO" id="GO:0050462">
    <property type="term" value="F:N-acetylneuraminate synthase activity"/>
    <property type="evidence" value="ECO:0007669"/>
    <property type="project" value="UniProtKB-EC"/>
</dbReference>
<dbReference type="OrthoDB" id="9781701at2"/>
<organism evidence="2 3">
    <name type="scientific">Alkalilimnicola ehrlichii (strain ATCC BAA-1101 / DSM 17681 / MLHE-1)</name>
    <dbReference type="NCBI Taxonomy" id="187272"/>
    <lineage>
        <taxon>Bacteria</taxon>
        <taxon>Pseudomonadati</taxon>
        <taxon>Pseudomonadota</taxon>
        <taxon>Gammaproteobacteria</taxon>
        <taxon>Chromatiales</taxon>
        <taxon>Ectothiorhodospiraceae</taxon>
        <taxon>Alkalilimnicola</taxon>
    </lineage>
</organism>
<dbReference type="Pfam" id="PF08666">
    <property type="entry name" value="SAF"/>
    <property type="match status" value="1"/>
</dbReference>
<dbReference type="SUPFAM" id="SSF51269">
    <property type="entry name" value="AFP III-like domain"/>
    <property type="match status" value="1"/>
</dbReference>
<evidence type="ECO:0000313" key="2">
    <source>
        <dbReference type="EMBL" id="ABI57709.1"/>
    </source>
</evidence>
<evidence type="ECO:0000313" key="3">
    <source>
        <dbReference type="Proteomes" id="UP000001962"/>
    </source>
</evidence>